<comment type="cofactor">
    <cofactor evidence="1">
        <name>FMN</name>
        <dbReference type="ChEBI" id="CHEBI:58210"/>
    </cofactor>
</comment>
<evidence type="ECO:0000259" key="11">
    <source>
        <dbReference type="Pfam" id="PF10590"/>
    </source>
</evidence>
<evidence type="ECO:0000259" key="10">
    <source>
        <dbReference type="Pfam" id="PF01243"/>
    </source>
</evidence>
<evidence type="ECO:0000256" key="6">
    <source>
        <dbReference type="ARBA" id="ARBA00012801"/>
    </source>
</evidence>
<organism evidence="12 13">
    <name type="scientific">Aphidius gifuensis</name>
    <name type="common">Parasitoid wasp</name>
    <dbReference type="NCBI Taxonomy" id="684658"/>
    <lineage>
        <taxon>Eukaryota</taxon>
        <taxon>Metazoa</taxon>
        <taxon>Ecdysozoa</taxon>
        <taxon>Arthropoda</taxon>
        <taxon>Hexapoda</taxon>
        <taxon>Insecta</taxon>
        <taxon>Pterygota</taxon>
        <taxon>Neoptera</taxon>
        <taxon>Endopterygota</taxon>
        <taxon>Hymenoptera</taxon>
        <taxon>Apocrita</taxon>
        <taxon>Ichneumonoidea</taxon>
        <taxon>Braconidae</taxon>
        <taxon>Aphidiinae</taxon>
        <taxon>Aphidius</taxon>
    </lineage>
</organism>
<comment type="similarity">
    <text evidence="5">Belongs to the pyridoxamine 5'-phosphate oxidase family.</text>
</comment>
<reference evidence="12 13" key="1">
    <citation type="submission" date="2020-08" db="EMBL/GenBank/DDBJ databases">
        <title>Aphidius gifuensis genome sequencing and assembly.</title>
        <authorList>
            <person name="Du Z."/>
        </authorList>
    </citation>
    <scope>NUCLEOTIDE SEQUENCE [LARGE SCALE GENOMIC DNA]</scope>
    <source>
        <strain evidence="12">YNYX2018</strain>
        <tissue evidence="12">Adults</tissue>
    </source>
</reference>
<comment type="pathway">
    <text evidence="4">Cofactor metabolism; pyridoxal 5'-phosphate salvage; pyridoxal 5'-phosphate from pyridoxine 5'-phosphate: step 1/1.</text>
</comment>
<dbReference type="GO" id="GO:0008615">
    <property type="term" value="P:pyridoxine biosynthetic process"/>
    <property type="evidence" value="ECO:0007669"/>
    <property type="project" value="InterPro"/>
</dbReference>
<dbReference type="Proteomes" id="UP000639338">
    <property type="component" value="Unassembled WGS sequence"/>
</dbReference>
<evidence type="ECO:0000256" key="4">
    <source>
        <dbReference type="ARBA" id="ARBA00005037"/>
    </source>
</evidence>
<keyword evidence="9" id="KW-0560">Oxidoreductase</keyword>
<comment type="caution">
    <text evidence="12">The sequence shown here is derived from an EMBL/GenBank/DDBJ whole genome shotgun (WGS) entry which is preliminary data.</text>
</comment>
<evidence type="ECO:0000313" key="13">
    <source>
        <dbReference type="Proteomes" id="UP000639338"/>
    </source>
</evidence>
<dbReference type="EC" id="1.4.3.5" evidence="6"/>
<accession>A0A834XPC4</accession>
<name>A0A834XPC4_APHGI</name>
<proteinExistence type="inferred from homology"/>
<evidence type="ECO:0000313" key="12">
    <source>
        <dbReference type="EMBL" id="KAF7990431.1"/>
    </source>
</evidence>
<dbReference type="InterPro" id="IPR019576">
    <property type="entry name" value="Pyridoxamine_oxidase_dimer_C"/>
</dbReference>
<keyword evidence="8" id="KW-0288">FMN</keyword>
<gene>
    <name evidence="12" type="ORF">HCN44_000236</name>
</gene>
<comment type="pathway">
    <text evidence="3">Cofactor metabolism; pyridoxal 5'-phosphate salvage; pyridoxal 5'-phosphate from pyridoxamine 5'-phosphate: step 1/1.</text>
</comment>
<dbReference type="SUPFAM" id="SSF50475">
    <property type="entry name" value="FMN-binding split barrel"/>
    <property type="match status" value="1"/>
</dbReference>
<feature type="domain" description="Pyridoxamine 5'-phosphate oxidase N-terminal" evidence="10">
    <location>
        <begin position="33"/>
        <end position="156"/>
    </location>
</feature>
<dbReference type="InterPro" id="IPR012349">
    <property type="entry name" value="Split_barrel_FMN-bd"/>
</dbReference>
<keyword evidence="13" id="KW-1185">Reference proteome</keyword>
<dbReference type="GO" id="GO:0010181">
    <property type="term" value="F:FMN binding"/>
    <property type="evidence" value="ECO:0007669"/>
    <property type="project" value="InterPro"/>
</dbReference>
<keyword evidence="7" id="KW-0285">Flavoprotein</keyword>
<evidence type="ECO:0000256" key="7">
    <source>
        <dbReference type="ARBA" id="ARBA00022630"/>
    </source>
</evidence>
<sequence>MSGLSHINLITDDPIDLFSSWYENVKTCSTELTNVCCFSTISLDNKPRSRHVLLREYDKTGFIFMSDNRSRKSKEIAKDNSASVCIYWIYKNEINETIWRQIRIEGHVEELARDKVEQIYNDEPLYAKIRSHLCHQDAVVDWNQMKKQHDELLKKVEAKEISLAIPDHFVGYKVVPRWMEFYESKDSFIADRLEFIKNINDDTWKNQRLAA</sequence>
<evidence type="ECO:0000256" key="9">
    <source>
        <dbReference type="ARBA" id="ARBA00023002"/>
    </source>
</evidence>
<dbReference type="PIRSF" id="PIRSF000190">
    <property type="entry name" value="Pyd_amn-ph_oxd"/>
    <property type="match status" value="1"/>
</dbReference>
<comment type="function">
    <text evidence="2">Catalyzes the oxidation of either pyridoxine 5'-phosphate (PNP) or pyridoxamine 5'-phosphate (PMP) into pyridoxal 5'-phosphate (PLP).</text>
</comment>
<dbReference type="Pfam" id="PF10590">
    <property type="entry name" value="PNP_phzG_C"/>
    <property type="match status" value="1"/>
</dbReference>
<dbReference type="GO" id="GO:0004733">
    <property type="term" value="F:pyridoxamine phosphate oxidase activity"/>
    <property type="evidence" value="ECO:0007669"/>
    <property type="project" value="UniProtKB-EC"/>
</dbReference>
<dbReference type="PANTHER" id="PTHR10851">
    <property type="entry name" value="PYRIDOXINE-5-PHOSPHATE OXIDASE"/>
    <property type="match status" value="1"/>
</dbReference>
<dbReference type="UniPathway" id="UPA01068">
    <property type="reaction ID" value="UER00304"/>
</dbReference>
<evidence type="ECO:0000256" key="1">
    <source>
        <dbReference type="ARBA" id="ARBA00001917"/>
    </source>
</evidence>
<feature type="domain" description="Pyridoxine 5'-phosphate oxidase dimerisation C-terminal" evidence="11">
    <location>
        <begin position="170"/>
        <end position="210"/>
    </location>
</feature>
<dbReference type="Pfam" id="PF01243">
    <property type="entry name" value="PNPOx_N"/>
    <property type="match status" value="1"/>
</dbReference>
<dbReference type="AlphaFoldDB" id="A0A834XPC4"/>
<evidence type="ECO:0000256" key="8">
    <source>
        <dbReference type="ARBA" id="ARBA00022643"/>
    </source>
</evidence>
<evidence type="ECO:0000256" key="5">
    <source>
        <dbReference type="ARBA" id="ARBA00007301"/>
    </source>
</evidence>
<evidence type="ECO:0000256" key="3">
    <source>
        <dbReference type="ARBA" id="ARBA00004738"/>
    </source>
</evidence>
<dbReference type="EMBL" id="JACMRX010000004">
    <property type="protein sequence ID" value="KAF7990431.1"/>
    <property type="molecule type" value="Genomic_DNA"/>
</dbReference>
<protein>
    <recommendedName>
        <fullName evidence="6">pyridoxal 5'-phosphate synthase</fullName>
        <ecNumber evidence="6">1.4.3.5</ecNumber>
    </recommendedName>
</protein>
<dbReference type="OrthoDB" id="303614at2759"/>
<evidence type="ECO:0000256" key="2">
    <source>
        <dbReference type="ARBA" id="ARBA00003691"/>
    </source>
</evidence>
<dbReference type="InterPro" id="IPR000659">
    <property type="entry name" value="Pyridox_Oxase"/>
</dbReference>
<dbReference type="PANTHER" id="PTHR10851:SF4">
    <property type="entry name" value="PYRIDOXAL 5'-PHOSPHATE SYNTHASE"/>
    <property type="match status" value="1"/>
</dbReference>
<dbReference type="Gene3D" id="2.30.110.10">
    <property type="entry name" value="Electron Transport, Fmn-binding Protein, Chain A"/>
    <property type="match status" value="1"/>
</dbReference>
<dbReference type="InterPro" id="IPR011576">
    <property type="entry name" value="Pyridox_Oxase_N"/>
</dbReference>